<keyword evidence="3" id="KW-1185">Reference proteome</keyword>
<dbReference type="AlphaFoldDB" id="A0A8D0AGP2"/>
<dbReference type="InterPro" id="IPR056924">
    <property type="entry name" value="SH3_Tf2-1"/>
</dbReference>
<protein>
    <recommendedName>
        <fullName evidence="1">Tf2-1-like SH3-like domain-containing protein</fullName>
    </recommendedName>
</protein>
<evidence type="ECO:0000313" key="2">
    <source>
        <dbReference type="Ensembl" id="ENSSLUP00000054763.1"/>
    </source>
</evidence>
<dbReference type="Pfam" id="PF24626">
    <property type="entry name" value="SH3_Tf2-1"/>
    <property type="match status" value="1"/>
</dbReference>
<accession>A0A8D0AGP2</accession>
<dbReference type="Ensembl" id="ENSSLUT00000056371.1">
    <property type="protein sequence ID" value="ENSSLUP00000054763.1"/>
    <property type="gene ID" value="ENSSLUG00000023664.1"/>
</dbReference>
<reference evidence="2" key="2">
    <citation type="submission" date="2025-09" db="UniProtKB">
        <authorList>
            <consortium name="Ensembl"/>
        </authorList>
    </citation>
    <scope>IDENTIFICATION</scope>
</reference>
<reference evidence="2" key="1">
    <citation type="submission" date="2025-08" db="UniProtKB">
        <authorList>
            <consortium name="Ensembl"/>
        </authorList>
    </citation>
    <scope>IDENTIFICATION</scope>
</reference>
<evidence type="ECO:0000313" key="3">
    <source>
        <dbReference type="Proteomes" id="UP000694568"/>
    </source>
</evidence>
<sequence length="92" mass="9943">MSSLYSFWAVIKPTAVRLQLPPHLKIHPVFHVSQLKPVSVSSLSAPVAAPTPPTDHRWSPGLYGTPPPGTVTLLGTRSCTKLFHPKRAVLIG</sequence>
<organism evidence="2 3">
    <name type="scientific">Sander lucioperca</name>
    <name type="common">Pike-perch</name>
    <name type="synonym">Perca lucioperca</name>
    <dbReference type="NCBI Taxonomy" id="283035"/>
    <lineage>
        <taxon>Eukaryota</taxon>
        <taxon>Metazoa</taxon>
        <taxon>Chordata</taxon>
        <taxon>Craniata</taxon>
        <taxon>Vertebrata</taxon>
        <taxon>Euteleostomi</taxon>
        <taxon>Actinopterygii</taxon>
        <taxon>Neopterygii</taxon>
        <taxon>Teleostei</taxon>
        <taxon>Neoteleostei</taxon>
        <taxon>Acanthomorphata</taxon>
        <taxon>Eupercaria</taxon>
        <taxon>Perciformes</taxon>
        <taxon>Percoidei</taxon>
        <taxon>Percidae</taxon>
        <taxon>Luciopercinae</taxon>
        <taxon>Sander</taxon>
    </lineage>
</organism>
<dbReference type="Proteomes" id="UP000694568">
    <property type="component" value="Unplaced"/>
</dbReference>
<name>A0A8D0AGP2_SANLU</name>
<proteinExistence type="predicted"/>
<evidence type="ECO:0000259" key="1">
    <source>
        <dbReference type="Pfam" id="PF24626"/>
    </source>
</evidence>
<feature type="domain" description="Tf2-1-like SH3-like" evidence="1">
    <location>
        <begin position="10"/>
        <end position="38"/>
    </location>
</feature>